<name>A0A0D0KLA4_AGRTU</name>
<organism evidence="1 2">
    <name type="scientific">Agrobacterium tumefaciens</name>
    <dbReference type="NCBI Taxonomy" id="358"/>
    <lineage>
        <taxon>Bacteria</taxon>
        <taxon>Pseudomonadati</taxon>
        <taxon>Pseudomonadota</taxon>
        <taxon>Alphaproteobacteria</taxon>
        <taxon>Hyphomicrobiales</taxon>
        <taxon>Rhizobiaceae</taxon>
        <taxon>Rhizobium/Agrobacterium group</taxon>
        <taxon>Agrobacterium</taxon>
        <taxon>Agrobacterium tumefaciens complex</taxon>
    </lineage>
</organism>
<gene>
    <name evidence="1" type="ORF">RU07_19140</name>
</gene>
<protein>
    <submittedName>
        <fullName evidence="1">Uncharacterized protein</fullName>
    </submittedName>
</protein>
<comment type="caution">
    <text evidence="1">The sequence shown here is derived from an EMBL/GenBank/DDBJ whole genome shotgun (WGS) entry which is preliminary data.</text>
</comment>
<evidence type="ECO:0000313" key="1">
    <source>
        <dbReference type="EMBL" id="KIP98851.1"/>
    </source>
</evidence>
<accession>A0A0D0KLA4</accession>
<reference evidence="1 2" key="1">
    <citation type="submission" date="2014-12" db="EMBL/GenBank/DDBJ databases">
        <title>16Stimator: statistical estimation of ribosomal gene copy numbers from draft genome assemblies.</title>
        <authorList>
            <person name="Perisin M.A."/>
            <person name="Vetter M."/>
            <person name="Gilbert J.A."/>
            <person name="Bergelson J."/>
        </authorList>
    </citation>
    <scope>NUCLEOTIDE SEQUENCE [LARGE SCALE GENOMIC DNA]</scope>
    <source>
        <strain evidence="1 2">MEJ076</strain>
    </source>
</reference>
<sequence>MLHALAADLAAPLKHIVVAELRRGNKIVDVGRDYPEQGSVHITLRDRFDDRYASKDAVFSLCNDPHYWHADYTTMTYPRHLLIC</sequence>
<dbReference type="AlphaFoldDB" id="A0A0D0KLA4"/>
<proteinExistence type="predicted"/>
<dbReference type="EMBL" id="JXQV01000030">
    <property type="protein sequence ID" value="KIP98851.1"/>
    <property type="molecule type" value="Genomic_DNA"/>
</dbReference>
<evidence type="ECO:0000313" key="2">
    <source>
        <dbReference type="Proteomes" id="UP000035017"/>
    </source>
</evidence>
<dbReference type="Proteomes" id="UP000035017">
    <property type="component" value="Unassembled WGS sequence"/>
</dbReference>